<protein>
    <submittedName>
        <fullName evidence="5">ABC transporter ATP-binding protein</fullName>
    </submittedName>
</protein>
<dbReference type="PANTHER" id="PTHR43038:SF3">
    <property type="entry name" value="ABC TRANSPORTER G FAMILY MEMBER 20 ISOFORM X1"/>
    <property type="match status" value="1"/>
</dbReference>
<dbReference type="AlphaFoldDB" id="A0A5B0WCL5"/>
<dbReference type="Gene3D" id="3.40.50.300">
    <property type="entry name" value="P-loop containing nucleotide triphosphate hydrolases"/>
    <property type="match status" value="2"/>
</dbReference>
<comment type="similarity">
    <text evidence="1">Belongs to the ABC transporter superfamily.</text>
</comment>
<organism evidence="5 6">
    <name type="scientific">Rhizobium tropici</name>
    <dbReference type="NCBI Taxonomy" id="398"/>
    <lineage>
        <taxon>Bacteria</taxon>
        <taxon>Pseudomonadati</taxon>
        <taxon>Pseudomonadota</taxon>
        <taxon>Alphaproteobacteria</taxon>
        <taxon>Hyphomicrobiales</taxon>
        <taxon>Rhizobiaceae</taxon>
        <taxon>Rhizobium/Agrobacterium group</taxon>
        <taxon>Rhizobium</taxon>
    </lineage>
</organism>
<evidence type="ECO:0000259" key="4">
    <source>
        <dbReference type="PROSITE" id="PS50893"/>
    </source>
</evidence>
<evidence type="ECO:0000256" key="2">
    <source>
        <dbReference type="ARBA" id="ARBA00022741"/>
    </source>
</evidence>
<evidence type="ECO:0000256" key="1">
    <source>
        <dbReference type="ARBA" id="ARBA00005417"/>
    </source>
</evidence>
<dbReference type="GO" id="GO:0016887">
    <property type="term" value="F:ATP hydrolysis activity"/>
    <property type="evidence" value="ECO:0007669"/>
    <property type="project" value="InterPro"/>
</dbReference>
<evidence type="ECO:0000313" key="6">
    <source>
        <dbReference type="Proteomes" id="UP000323608"/>
    </source>
</evidence>
<dbReference type="InterPro" id="IPR017871">
    <property type="entry name" value="ABC_transporter-like_CS"/>
</dbReference>
<dbReference type="Pfam" id="PF00005">
    <property type="entry name" value="ABC_tran"/>
    <property type="match status" value="2"/>
</dbReference>
<keyword evidence="3 5" id="KW-0067">ATP-binding</keyword>
<dbReference type="InterPro" id="IPR003439">
    <property type="entry name" value="ABC_transporter-like_ATP-bd"/>
</dbReference>
<name>A0A5B0WCL5_RHITR</name>
<gene>
    <name evidence="5" type="ORF">FP026_05425</name>
</gene>
<dbReference type="InterPro" id="IPR003593">
    <property type="entry name" value="AAA+_ATPase"/>
</dbReference>
<dbReference type="RefSeq" id="WP_149633589.1">
    <property type="nucleotide sequence ID" value="NZ_VNIP01000003.1"/>
</dbReference>
<reference evidence="5 6" key="1">
    <citation type="submission" date="2019-07" db="EMBL/GenBank/DDBJ databases">
        <title>The Draft Genome Sequence of Rhizobium tropici SARCC-755 Associated with Superior Nodulation on Pigeonpea (Cajanus cajan (L.) Millsp.).</title>
        <authorList>
            <person name="Bopape F.L."/>
            <person name="Hassen A.I."/>
            <person name="Swanevelder Z.H."/>
            <person name="Gwata E.T."/>
        </authorList>
    </citation>
    <scope>NUCLEOTIDE SEQUENCE [LARGE SCALE GENOMIC DNA]</scope>
    <source>
        <strain evidence="5 6">SARCC-755</strain>
    </source>
</reference>
<dbReference type="OrthoDB" id="9805029at2"/>
<dbReference type="GO" id="GO:0005524">
    <property type="term" value="F:ATP binding"/>
    <property type="evidence" value="ECO:0007669"/>
    <property type="project" value="UniProtKB-KW"/>
</dbReference>
<feature type="domain" description="ABC transporter" evidence="4">
    <location>
        <begin position="336"/>
        <end position="565"/>
    </location>
</feature>
<dbReference type="Proteomes" id="UP000323608">
    <property type="component" value="Unassembled WGS sequence"/>
</dbReference>
<keyword evidence="2" id="KW-0547">Nucleotide-binding</keyword>
<dbReference type="SMART" id="SM00382">
    <property type="entry name" value="AAA"/>
    <property type="match status" value="2"/>
</dbReference>
<dbReference type="InterPro" id="IPR027417">
    <property type="entry name" value="P-loop_NTPase"/>
</dbReference>
<dbReference type="PANTHER" id="PTHR43038">
    <property type="entry name" value="ATP-BINDING CASSETTE, SUB-FAMILY H, MEMBER 1"/>
    <property type="match status" value="1"/>
</dbReference>
<evidence type="ECO:0000313" key="5">
    <source>
        <dbReference type="EMBL" id="KAA1184810.1"/>
    </source>
</evidence>
<proteinExistence type="inferred from homology"/>
<dbReference type="EMBL" id="VNIP01000003">
    <property type="protein sequence ID" value="KAA1184810.1"/>
    <property type="molecule type" value="Genomic_DNA"/>
</dbReference>
<evidence type="ECO:0000256" key="3">
    <source>
        <dbReference type="ARBA" id="ARBA00022840"/>
    </source>
</evidence>
<dbReference type="PROSITE" id="PS50893">
    <property type="entry name" value="ABC_TRANSPORTER_2"/>
    <property type="match status" value="2"/>
</dbReference>
<comment type="caution">
    <text evidence="5">The sequence shown here is derived from an EMBL/GenBank/DDBJ whole genome shotgun (WGS) entry which is preliminary data.</text>
</comment>
<sequence length="586" mass="63842">MSAGDLSVIASKLCKTFHRDTGETVEALADVSLDVRKGALTALVGPDGAGKTTLLRLACGLIAPDSGSLQVIGFDIAAEPQHVQDRIGYMPQKFGLYEDLSVQENLDLYADLHGVTQSKRDETYPRLFEMTQLGRFKERPAGKLSGGMKQKLGLACTLVRAPELLLLDEPTVGVDPLSRRELWEIVFKLVKEDGLSVIVATSYLDEAERCEHAVLMHAGRILDQGAPADITKKADGCCFMVPTPKDMPARSLQARLFALPGIIDAVPEAGRVRIVRKADQKDTPLLVDDTELDAESVAPRFEDAFMMLFDAVAGDAERRTHISRPSDNHNSAETVVEVHDLVRKFGDFTAVDQVSFSVRKGEVYGLLGPNGAGKSTTFRMLCGLLPASGGTLMVAGSDLRRAGAKARERLGYVAQKFSLYGQLSVDENLEFFASAYGLRGKQRKDRIAALKNQFELDQFSRLPSGQLPGGFKQRLALAAALLHEPDILFLDEATSGADPLARRQFWGRITVLSEQGVTIIVTTHFMEEAEYCDRIIILDAGKNLAEGTPVEIRAHAGTRGEAAATMEEAFIAIVEQERNKQAEKAA</sequence>
<feature type="domain" description="ABC transporter" evidence="4">
    <location>
        <begin position="8"/>
        <end position="243"/>
    </location>
</feature>
<dbReference type="SUPFAM" id="SSF52540">
    <property type="entry name" value="P-loop containing nucleoside triphosphate hydrolases"/>
    <property type="match status" value="2"/>
</dbReference>
<accession>A0A5B0WCL5</accession>
<dbReference type="CDD" id="cd03230">
    <property type="entry name" value="ABC_DR_subfamily_A"/>
    <property type="match status" value="1"/>
</dbReference>
<dbReference type="PROSITE" id="PS00211">
    <property type="entry name" value="ABC_TRANSPORTER_1"/>
    <property type="match status" value="1"/>
</dbReference>